<protein>
    <recommendedName>
        <fullName evidence="6">FAD/NAD(P)-binding domain-containing protein</fullName>
    </recommendedName>
</protein>
<dbReference type="SUPFAM" id="SSF51905">
    <property type="entry name" value="FAD/NAD(P)-binding domain"/>
    <property type="match status" value="2"/>
</dbReference>
<evidence type="ECO:0000256" key="1">
    <source>
        <dbReference type="ARBA" id="ARBA00006442"/>
    </source>
</evidence>
<dbReference type="PANTHER" id="PTHR43735">
    <property type="entry name" value="APOPTOSIS-INDUCING FACTOR 1"/>
    <property type="match status" value="1"/>
</dbReference>
<evidence type="ECO:0000256" key="5">
    <source>
        <dbReference type="SAM" id="MobiDB-lite"/>
    </source>
</evidence>
<reference evidence="7 8" key="1">
    <citation type="submission" date="2018-11" db="EMBL/GenBank/DDBJ databases">
        <title>Genomes From Bacteria Associated with the Canine Oral Cavity: a Test Case for Automated Genome-Based Taxonomic Assignment.</title>
        <authorList>
            <person name="Coil D.A."/>
            <person name="Jospin G."/>
            <person name="Darling A.E."/>
            <person name="Wallis C."/>
            <person name="Davis I.J."/>
            <person name="Harris S."/>
            <person name="Eisen J.A."/>
            <person name="Holcombe L.J."/>
            <person name="O'Flynn C."/>
        </authorList>
    </citation>
    <scope>NUCLEOTIDE SEQUENCE [LARGE SCALE GENOMIC DNA]</scope>
    <source>
        <strain evidence="7 8">OH887_COT-365</strain>
    </source>
</reference>
<evidence type="ECO:0000256" key="2">
    <source>
        <dbReference type="ARBA" id="ARBA00022630"/>
    </source>
</evidence>
<dbReference type="InterPro" id="IPR023753">
    <property type="entry name" value="FAD/NAD-binding_dom"/>
</dbReference>
<accession>A0A3P1T4N4</accession>
<dbReference type="PRINTS" id="PR00368">
    <property type="entry name" value="FADPNR"/>
</dbReference>
<sequence>MRGEAADSRRPRPGRHRLRAWYIPAHEGSAQPLLTPDLERTKSVAGPEHSADPESPYRAPEVSTRFLRRSPEPARPAVTMDVACRVAARNTRMSHNGSPHRRMGMDVIVIGAGYAGLLAANRMARHARVLLIDRRDKAVDRIRLHQLVAGTRHVDKVACPLRTRLHRRADLARGEVVDVSPGRVHLADGREFQAQHIVLACGHGVARPGSLDSLEAALTLRDALSRLRSGTVEVIGAGLTGIETATEIAAARPDLTVSLVHRDLPDLAPRAMTQLTTRLGQLRIELTEQSRGGDLTIDATGPDPEPLTRGLTVDPFLRILRDGQPQPGLWGAGDAVRVAGRDWLHRGCASAMPMGATVADAVLASLAGQAPKPLDFGYDKRLLSLGRGVGSHESLNPDGTPTGRTVTGRMGAAAKELISRAAWLVPARLPHLYGPAMWARGPR</sequence>
<feature type="compositionally biased region" description="Basic and acidic residues" evidence="5">
    <location>
        <begin position="1"/>
        <end position="10"/>
    </location>
</feature>
<dbReference type="Gene3D" id="3.50.50.100">
    <property type="match status" value="1"/>
</dbReference>
<dbReference type="Pfam" id="PF07992">
    <property type="entry name" value="Pyr_redox_2"/>
    <property type="match status" value="1"/>
</dbReference>
<evidence type="ECO:0000256" key="3">
    <source>
        <dbReference type="ARBA" id="ARBA00022827"/>
    </source>
</evidence>
<evidence type="ECO:0000313" key="8">
    <source>
        <dbReference type="Proteomes" id="UP000280819"/>
    </source>
</evidence>
<dbReference type="AlphaFoldDB" id="A0A3P1T4N4"/>
<dbReference type="GO" id="GO:0050660">
    <property type="term" value="F:flavin adenine dinucleotide binding"/>
    <property type="evidence" value="ECO:0007669"/>
    <property type="project" value="TreeGrafter"/>
</dbReference>
<feature type="domain" description="FAD/NAD(P)-binding" evidence="6">
    <location>
        <begin position="105"/>
        <end position="262"/>
    </location>
</feature>
<keyword evidence="3" id="KW-0274">FAD</keyword>
<proteinExistence type="inferred from homology"/>
<evidence type="ECO:0000259" key="6">
    <source>
        <dbReference type="Pfam" id="PF07992"/>
    </source>
</evidence>
<dbReference type="Proteomes" id="UP000280819">
    <property type="component" value="Unassembled WGS sequence"/>
</dbReference>
<dbReference type="PANTHER" id="PTHR43735:SF3">
    <property type="entry name" value="FERROPTOSIS SUPPRESSOR PROTEIN 1"/>
    <property type="match status" value="1"/>
</dbReference>
<gene>
    <name evidence="7" type="ORF">EII34_10555</name>
</gene>
<evidence type="ECO:0000313" key="7">
    <source>
        <dbReference type="EMBL" id="RRD04268.1"/>
    </source>
</evidence>
<dbReference type="EMBL" id="RQZG01000012">
    <property type="protein sequence ID" value="RRD04268.1"/>
    <property type="molecule type" value="Genomic_DNA"/>
</dbReference>
<feature type="region of interest" description="Disordered" evidence="5">
    <location>
        <begin position="1"/>
        <end position="61"/>
    </location>
</feature>
<dbReference type="PRINTS" id="PR00469">
    <property type="entry name" value="PNDRDTASEII"/>
</dbReference>
<name>A0A3P1T4N4_9ACTN</name>
<dbReference type="OrthoDB" id="3568330at2"/>
<comment type="similarity">
    <text evidence="1">Belongs to the FAD-dependent oxidoreductase family.</text>
</comment>
<comment type="caution">
    <text evidence="7">The sequence shown here is derived from an EMBL/GenBank/DDBJ whole genome shotgun (WGS) entry which is preliminary data.</text>
</comment>
<dbReference type="GO" id="GO:0004174">
    <property type="term" value="F:electron-transferring-flavoprotein dehydrogenase activity"/>
    <property type="evidence" value="ECO:0007669"/>
    <property type="project" value="TreeGrafter"/>
</dbReference>
<keyword evidence="2" id="KW-0285">Flavoprotein</keyword>
<keyword evidence="4" id="KW-0560">Oxidoreductase</keyword>
<dbReference type="InterPro" id="IPR036188">
    <property type="entry name" value="FAD/NAD-bd_sf"/>
</dbReference>
<evidence type="ECO:0000256" key="4">
    <source>
        <dbReference type="ARBA" id="ARBA00023002"/>
    </source>
</evidence>
<dbReference type="GO" id="GO:0005737">
    <property type="term" value="C:cytoplasm"/>
    <property type="evidence" value="ECO:0007669"/>
    <property type="project" value="TreeGrafter"/>
</dbReference>
<organism evidence="7 8">
    <name type="scientific">Arachnia propionica</name>
    <dbReference type="NCBI Taxonomy" id="1750"/>
    <lineage>
        <taxon>Bacteria</taxon>
        <taxon>Bacillati</taxon>
        <taxon>Actinomycetota</taxon>
        <taxon>Actinomycetes</taxon>
        <taxon>Propionibacteriales</taxon>
        <taxon>Propionibacteriaceae</taxon>
        <taxon>Arachnia</taxon>
    </lineage>
</organism>